<keyword evidence="5" id="KW-1185">Reference proteome</keyword>
<dbReference type="AlphaFoldDB" id="A0A2T1NCL6"/>
<dbReference type="OrthoDB" id="9815217at2"/>
<dbReference type="Gene3D" id="3.30.1330.60">
    <property type="entry name" value="OmpA-like domain"/>
    <property type="match status" value="1"/>
</dbReference>
<dbReference type="Proteomes" id="UP000238426">
    <property type="component" value="Unassembled WGS sequence"/>
</dbReference>
<name>A0A2T1NCL6_9FLAO</name>
<evidence type="ECO:0000259" key="3">
    <source>
        <dbReference type="PROSITE" id="PS51123"/>
    </source>
</evidence>
<feature type="domain" description="OmpA-like" evidence="3">
    <location>
        <begin position="186"/>
        <end position="309"/>
    </location>
</feature>
<evidence type="ECO:0000313" key="4">
    <source>
        <dbReference type="EMBL" id="PSG90169.1"/>
    </source>
</evidence>
<evidence type="ECO:0000313" key="5">
    <source>
        <dbReference type="Proteomes" id="UP000238426"/>
    </source>
</evidence>
<feature type="coiled-coil region" evidence="2">
    <location>
        <begin position="24"/>
        <end position="167"/>
    </location>
</feature>
<organism evidence="4 5">
    <name type="scientific">Aurantibacter aestuarii</name>
    <dbReference type="NCBI Taxonomy" id="1266046"/>
    <lineage>
        <taxon>Bacteria</taxon>
        <taxon>Pseudomonadati</taxon>
        <taxon>Bacteroidota</taxon>
        <taxon>Flavobacteriia</taxon>
        <taxon>Flavobacteriales</taxon>
        <taxon>Flavobacteriaceae</taxon>
        <taxon>Aurantibacter</taxon>
    </lineage>
</organism>
<keyword evidence="1" id="KW-0472">Membrane</keyword>
<dbReference type="InterPro" id="IPR036737">
    <property type="entry name" value="OmpA-like_sf"/>
</dbReference>
<dbReference type="PANTHER" id="PTHR30329:SF21">
    <property type="entry name" value="LIPOPROTEIN YIAD-RELATED"/>
    <property type="match status" value="1"/>
</dbReference>
<dbReference type="PROSITE" id="PS51123">
    <property type="entry name" value="OMPA_2"/>
    <property type="match status" value="1"/>
</dbReference>
<dbReference type="InterPro" id="IPR050330">
    <property type="entry name" value="Bact_OuterMem_StrucFunc"/>
</dbReference>
<keyword evidence="2" id="KW-0175">Coiled coil</keyword>
<dbReference type="RefSeq" id="WP_106462310.1">
    <property type="nucleotide sequence ID" value="NZ_PXOQ01000007.1"/>
</dbReference>
<dbReference type="Pfam" id="PF00691">
    <property type="entry name" value="OmpA"/>
    <property type="match status" value="1"/>
</dbReference>
<gene>
    <name evidence="4" type="ORF">C7H52_02515</name>
</gene>
<dbReference type="SUPFAM" id="SSF103088">
    <property type="entry name" value="OmpA-like"/>
    <property type="match status" value="1"/>
</dbReference>
<dbReference type="GO" id="GO:0016020">
    <property type="term" value="C:membrane"/>
    <property type="evidence" value="ECO:0007669"/>
    <property type="project" value="UniProtKB-UniRule"/>
</dbReference>
<dbReference type="PROSITE" id="PS51257">
    <property type="entry name" value="PROKAR_LIPOPROTEIN"/>
    <property type="match status" value="1"/>
</dbReference>
<dbReference type="PANTHER" id="PTHR30329">
    <property type="entry name" value="STATOR ELEMENT OF FLAGELLAR MOTOR COMPLEX"/>
    <property type="match status" value="1"/>
</dbReference>
<dbReference type="Gene3D" id="1.10.287.1490">
    <property type="match status" value="1"/>
</dbReference>
<accession>A0A2T1NCL6</accession>
<proteinExistence type="predicted"/>
<dbReference type="EMBL" id="PXOQ01000007">
    <property type="protein sequence ID" value="PSG90169.1"/>
    <property type="molecule type" value="Genomic_DNA"/>
</dbReference>
<evidence type="ECO:0000256" key="1">
    <source>
        <dbReference type="PROSITE-ProRule" id="PRU00473"/>
    </source>
</evidence>
<dbReference type="InterPro" id="IPR006665">
    <property type="entry name" value="OmpA-like"/>
</dbReference>
<comment type="caution">
    <text evidence="4">The sequence shown here is derived from an EMBL/GenBank/DDBJ whole genome shotgun (WGS) entry which is preliminary data.</text>
</comment>
<reference evidence="4 5" key="1">
    <citation type="submission" date="2018-03" db="EMBL/GenBank/DDBJ databases">
        <title>Mesoflavibacter sp. HG37 and Mesoflavibacter sp. HG96 sp.nov., two marine bacteria isolated from seawater of Western Pacific Ocean.</title>
        <authorList>
            <person name="Cheng H."/>
            <person name="Wu Y.-H."/>
            <person name="Guo L.-L."/>
            <person name="Xu X.-W."/>
        </authorList>
    </citation>
    <scope>NUCLEOTIDE SEQUENCE [LARGE SCALE GENOMIC DNA]</scope>
    <source>
        <strain evidence="4 5">KCTC 32269</strain>
    </source>
</reference>
<sequence length="319" mass="35024">MKTNFITLLLTTILISSCVSPKVYKDLENKYADLKKQNTELSDELEALRNQSNTTNSEYEALKSEYEDVVDTRDKLASELAAARINYNNLKSSYDALESNSSSAIEANTKKNKELLAKLEAKENALASESNRLETLKKELEERSKRVEELEAVIAAKDKAMTDLKNSISSALTDFEGKGLTVEQRNGKVYVSMENKLLFSSGSWAVGTEGKKAVKQLGEVLAKNPEISILIEGHTDNDPFTGTGQVSGNWDLSTKRATAIVNILEENKAINKGNLTAAGRGEYAPIASNDTNEGKAKNRRIEVILTPKLDELSKLLGGK</sequence>
<dbReference type="CDD" id="cd07185">
    <property type="entry name" value="OmpA_C-like"/>
    <property type="match status" value="1"/>
</dbReference>
<protein>
    <submittedName>
        <fullName evidence="4">Cell envelope biogenesis protein OmpA</fullName>
    </submittedName>
</protein>
<evidence type="ECO:0000256" key="2">
    <source>
        <dbReference type="SAM" id="Coils"/>
    </source>
</evidence>